<dbReference type="EMBL" id="PDCK01000044">
    <property type="protein sequence ID" value="PRQ25901.1"/>
    <property type="molecule type" value="Genomic_DNA"/>
</dbReference>
<accession>A0A2P6PVE8</accession>
<dbReference type="PANTHER" id="PTHR10209">
    <property type="entry name" value="OXIDOREDUCTASE, 2OG-FE II OXYGENASE FAMILY PROTEIN"/>
    <property type="match status" value="1"/>
</dbReference>
<dbReference type="AlphaFoldDB" id="A0A2P6PVE8"/>
<protein>
    <submittedName>
        <fullName evidence="5">Putative non-heme dioxygenase domain, isopenicillin N synthase</fullName>
    </submittedName>
</protein>
<proteinExistence type="predicted"/>
<dbReference type="InterPro" id="IPR027443">
    <property type="entry name" value="IPNS-like_sf"/>
</dbReference>
<keyword evidence="2" id="KW-0560">Oxidoreductase</keyword>
<keyword evidence="6" id="KW-1185">Reference proteome</keyword>
<evidence type="ECO:0000313" key="6">
    <source>
        <dbReference type="Proteomes" id="UP000238479"/>
    </source>
</evidence>
<evidence type="ECO:0000256" key="2">
    <source>
        <dbReference type="ARBA" id="ARBA00023002"/>
    </source>
</evidence>
<dbReference type="Pfam" id="PF14226">
    <property type="entry name" value="DIOX_N"/>
    <property type="match status" value="1"/>
</dbReference>
<evidence type="ECO:0000313" key="5">
    <source>
        <dbReference type="EMBL" id="PRQ25901.1"/>
    </source>
</evidence>
<keyword evidence="5" id="KW-0223">Dioxygenase</keyword>
<sequence>MADADCIAEKEKELCAFDDLKIGVKGLADSGVTKIPRIFIHPPETVKYTTPENGVKLQIPVIDLKGMGNDHSLEEMVNALKDACETWGFFQIVNHGVPLAAMEEMLDSIR</sequence>
<keyword evidence="1" id="KW-0479">Metal-binding</keyword>
<comment type="caution">
    <text evidence="5">The sequence shown here is derived from an EMBL/GenBank/DDBJ whole genome shotgun (WGS) entry which is preliminary data.</text>
</comment>
<dbReference type="OMA" id="QKSHARM"/>
<organism evidence="5 6">
    <name type="scientific">Rosa chinensis</name>
    <name type="common">China rose</name>
    <dbReference type="NCBI Taxonomy" id="74649"/>
    <lineage>
        <taxon>Eukaryota</taxon>
        <taxon>Viridiplantae</taxon>
        <taxon>Streptophyta</taxon>
        <taxon>Embryophyta</taxon>
        <taxon>Tracheophyta</taxon>
        <taxon>Spermatophyta</taxon>
        <taxon>Magnoliopsida</taxon>
        <taxon>eudicotyledons</taxon>
        <taxon>Gunneridae</taxon>
        <taxon>Pentapetalae</taxon>
        <taxon>rosids</taxon>
        <taxon>fabids</taxon>
        <taxon>Rosales</taxon>
        <taxon>Rosaceae</taxon>
        <taxon>Rosoideae</taxon>
        <taxon>Rosoideae incertae sedis</taxon>
        <taxon>Rosa</taxon>
    </lineage>
</organism>
<dbReference type="PANTHER" id="PTHR10209:SF714">
    <property type="entry name" value="1-AMINOCYCLOPROPANE-1-CARBOXYLATE OXIDASE HOMOLOG 11-RELATED"/>
    <property type="match status" value="1"/>
</dbReference>
<evidence type="ECO:0000256" key="3">
    <source>
        <dbReference type="ARBA" id="ARBA00023004"/>
    </source>
</evidence>
<feature type="domain" description="Non-haem dioxygenase N-terminal" evidence="4">
    <location>
        <begin position="59"/>
        <end position="109"/>
    </location>
</feature>
<evidence type="ECO:0000259" key="4">
    <source>
        <dbReference type="Pfam" id="PF14226"/>
    </source>
</evidence>
<dbReference type="GO" id="GO:0051213">
    <property type="term" value="F:dioxygenase activity"/>
    <property type="evidence" value="ECO:0007669"/>
    <property type="project" value="UniProtKB-KW"/>
</dbReference>
<dbReference type="SUPFAM" id="SSF51197">
    <property type="entry name" value="Clavaminate synthase-like"/>
    <property type="match status" value="1"/>
</dbReference>
<dbReference type="Gramene" id="PRQ25901">
    <property type="protein sequence ID" value="PRQ25901"/>
    <property type="gene ID" value="RchiOBHm_Chr6g0288701"/>
</dbReference>
<keyword evidence="3" id="KW-0408">Iron</keyword>
<dbReference type="Gene3D" id="2.60.120.330">
    <property type="entry name" value="B-lactam Antibiotic, Isopenicillin N Synthase, Chain"/>
    <property type="match status" value="1"/>
</dbReference>
<dbReference type="InterPro" id="IPR026992">
    <property type="entry name" value="DIOX_N"/>
</dbReference>
<dbReference type="GO" id="GO:0046872">
    <property type="term" value="F:metal ion binding"/>
    <property type="evidence" value="ECO:0007669"/>
    <property type="project" value="UniProtKB-KW"/>
</dbReference>
<gene>
    <name evidence="5" type="ORF">RchiOBHm_Chr6g0288701</name>
</gene>
<evidence type="ECO:0000256" key="1">
    <source>
        <dbReference type="ARBA" id="ARBA00022723"/>
    </source>
</evidence>
<name>A0A2P6PVE8_ROSCH</name>
<reference evidence="5 6" key="1">
    <citation type="journal article" date="2018" name="Nat. Genet.">
        <title>The Rosa genome provides new insights in the design of modern roses.</title>
        <authorList>
            <person name="Bendahmane M."/>
        </authorList>
    </citation>
    <scope>NUCLEOTIDE SEQUENCE [LARGE SCALE GENOMIC DNA]</scope>
    <source>
        <strain evidence="6">cv. Old Blush</strain>
    </source>
</reference>
<dbReference type="Proteomes" id="UP000238479">
    <property type="component" value="Chromosome 6"/>
</dbReference>